<organism evidence="2 3">
    <name type="scientific">Bagarius yarrelli</name>
    <name type="common">Goonch</name>
    <name type="synonym">Bagrus yarrelli</name>
    <dbReference type="NCBI Taxonomy" id="175774"/>
    <lineage>
        <taxon>Eukaryota</taxon>
        <taxon>Metazoa</taxon>
        <taxon>Chordata</taxon>
        <taxon>Craniata</taxon>
        <taxon>Vertebrata</taxon>
        <taxon>Euteleostomi</taxon>
        <taxon>Actinopterygii</taxon>
        <taxon>Neopterygii</taxon>
        <taxon>Teleostei</taxon>
        <taxon>Ostariophysi</taxon>
        <taxon>Siluriformes</taxon>
        <taxon>Sisoridae</taxon>
        <taxon>Sisorinae</taxon>
        <taxon>Bagarius</taxon>
    </lineage>
</organism>
<keyword evidence="3" id="KW-1185">Reference proteome</keyword>
<proteinExistence type="predicted"/>
<evidence type="ECO:0000256" key="1">
    <source>
        <dbReference type="SAM" id="MobiDB-lite"/>
    </source>
</evidence>
<accession>A0A556V932</accession>
<name>A0A556V932_BAGYA</name>
<comment type="caution">
    <text evidence="2">The sequence shown here is derived from an EMBL/GenBank/DDBJ whole genome shotgun (WGS) entry which is preliminary data.</text>
</comment>
<feature type="region of interest" description="Disordered" evidence="1">
    <location>
        <begin position="115"/>
        <end position="143"/>
    </location>
</feature>
<dbReference type="EMBL" id="VCAZ01000166">
    <property type="protein sequence ID" value="TTB12818.1"/>
    <property type="molecule type" value="Genomic_DNA"/>
</dbReference>
<evidence type="ECO:0000313" key="2">
    <source>
        <dbReference type="EMBL" id="TTB12818.1"/>
    </source>
</evidence>
<gene>
    <name evidence="2" type="ORF">Baya_14285</name>
</gene>
<sequence length="154" mass="17629">MKLNRKSKVRVKSSSPVFQVWVSPGPFFRPQWHDVSWRRVLGDGERDEKERGHREEKSIPGWTAAADALLQFWDLRIIIIICEEKLISREVHTLLPAMNLTGEMMLFLENNHRQEAPPLSHGHPCPSTTSRMATPAPAPPLSNDHHRLMVITAK</sequence>
<reference evidence="2 3" key="1">
    <citation type="journal article" date="2019" name="Genome Biol. Evol.">
        <title>Whole-Genome Sequencing of the Giant Devil Catfish, Bagarius yarrelli.</title>
        <authorList>
            <person name="Jiang W."/>
            <person name="Lv Y."/>
            <person name="Cheng L."/>
            <person name="Yang K."/>
            <person name="Chao B."/>
            <person name="Wang X."/>
            <person name="Li Y."/>
            <person name="Pan X."/>
            <person name="You X."/>
            <person name="Zhang Y."/>
            <person name="Yang J."/>
            <person name="Li J."/>
            <person name="Zhang X."/>
            <person name="Liu S."/>
            <person name="Sun C."/>
            <person name="Yang J."/>
            <person name="Shi Q."/>
        </authorList>
    </citation>
    <scope>NUCLEOTIDE SEQUENCE [LARGE SCALE GENOMIC DNA]</scope>
    <source>
        <strain evidence="2">JWS20170419001</strain>
        <tissue evidence="2">Muscle</tissue>
    </source>
</reference>
<dbReference type="Proteomes" id="UP000319801">
    <property type="component" value="Unassembled WGS sequence"/>
</dbReference>
<protein>
    <submittedName>
        <fullName evidence="2">Uncharacterized protein</fullName>
    </submittedName>
</protein>
<dbReference type="AlphaFoldDB" id="A0A556V932"/>
<evidence type="ECO:0000313" key="3">
    <source>
        <dbReference type="Proteomes" id="UP000319801"/>
    </source>
</evidence>